<dbReference type="EMBL" id="BSOS01000073">
    <property type="protein sequence ID" value="GLR67876.1"/>
    <property type="molecule type" value="Genomic_DNA"/>
</dbReference>
<comment type="caution">
    <text evidence="3">The sequence shown here is derived from an EMBL/GenBank/DDBJ whole genome shotgun (WGS) entry which is preliminary data.</text>
</comment>
<feature type="signal peptide" evidence="2">
    <location>
        <begin position="1"/>
        <end position="20"/>
    </location>
</feature>
<evidence type="ECO:0000313" key="3">
    <source>
        <dbReference type="EMBL" id="GLR67876.1"/>
    </source>
</evidence>
<feature type="compositionally biased region" description="Polar residues" evidence="1">
    <location>
        <begin position="23"/>
        <end position="34"/>
    </location>
</feature>
<organism evidence="3 4">
    <name type="scientific">Acidocella aquatica</name>
    <dbReference type="NCBI Taxonomy" id="1922313"/>
    <lineage>
        <taxon>Bacteria</taxon>
        <taxon>Pseudomonadati</taxon>
        <taxon>Pseudomonadota</taxon>
        <taxon>Alphaproteobacteria</taxon>
        <taxon>Acetobacterales</taxon>
        <taxon>Acidocellaceae</taxon>
        <taxon>Acidocella</taxon>
    </lineage>
</organism>
<proteinExistence type="predicted"/>
<gene>
    <name evidence="3" type="ORF">GCM10010909_25570</name>
</gene>
<feature type="compositionally biased region" description="Polar residues" evidence="1">
    <location>
        <begin position="93"/>
        <end position="106"/>
    </location>
</feature>
<dbReference type="Proteomes" id="UP001156641">
    <property type="component" value="Unassembled WGS sequence"/>
</dbReference>
<evidence type="ECO:0000256" key="2">
    <source>
        <dbReference type="SAM" id="SignalP"/>
    </source>
</evidence>
<feature type="region of interest" description="Disordered" evidence="1">
    <location>
        <begin position="23"/>
        <end position="106"/>
    </location>
</feature>
<keyword evidence="2" id="KW-0732">Signal</keyword>
<evidence type="ECO:0000256" key="1">
    <source>
        <dbReference type="SAM" id="MobiDB-lite"/>
    </source>
</evidence>
<dbReference type="RefSeq" id="WP_284258662.1">
    <property type="nucleotide sequence ID" value="NZ_BSOS01000073.1"/>
</dbReference>
<accession>A0ABQ6AAR6</accession>
<keyword evidence="4" id="KW-1185">Reference proteome</keyword>
<feature type="compositionally biased region" description="Low complexity" evidence="1">
    <location>
        <begin position="41"/>
        <end position="52"/>
    </location>
</feature>
<reference evidence="4" key="1">
    <citation type="journal article" date="2019" name="Int. J. Syst. Evol. Microbiol.">
        <title>The Global Catalogue of Microorganisms (GCM) 10K type strain sequencing project: providing services to taxonomists for standard genome sequencing and annotation.</title>
        <authorList>
            <consortium name="The Broad Institute Genomics Platform"/>
            <consortium name="The Broad Institute Genome Sequencing Center for Infectious Disease"/>
            <person name="Wu L."/>
            <person name="Ma J."/>
        </authorList>
    </citation>
    <scope>NUCLEOTIDE SEQUENCE [LARGE SCALE GENOMIC DNA]</scope>
    <source>
        <strain evidence="4">NBRC 112502</strain>
    </source>
</reference>
<feature type="compositionally biased region" description="Polar residues" evidence="1">
    <location>
        <begin position="53"/>
        <end position="85"/>
    </location>
</feature>
<sequence length="106" mass="10460">MSRWLLGTALSLAFSGAALAQTGSNVNSGLNSDSHAMYGPNINVVNGINANGTPRQQSPGASMTNGAGNSTMTPGVTGNRKSTSGPAPKITITKPTISGGSNSGTP</sequence>
<protein>
    <submittedName>
        <fullName evidence="3">Uncharacterized protein</fullName>
    </submittedName>
</protein>
<evidence type="ECO:0000313" key="4">
    <source>
        <dbReference type="Proteomes" id="UP001156641"/>
    </source>
</evidence>
<name>A0ABQ6AAR6_9PROT</name>
<feature type="chain" id="PRO_5047165311" evidence="2">
    <location>
        <begin position="21"/>
        <end position="106"/>
    </location>
</feature>